<feature type="transmembrane region" description="Helical" evidence="1">
    <location>
        <begin position="31"/>
        <end position="52"/>
    </location>
</feature>
<keyword evidence="1" id="KW-1133">Transmembrane helix</keyword>
<name>A0A7R9M553_9ACAR</name>
<accession>A0A7R9M553</accession>
<organism evidence="2">
    <name type="scientific">Oppiella nova</name>
    <dbReference type="NCBI Taxonomy" id="334625"/>
    <lineage>
        <taxon>Eukaryota</taxon>
        <taxon>Metazoa</taxon>
        <taxon>Ecdysozoa</taxon>
        <taxon>Arthropoda</taxon>
        <taxon>Chelicerata</taxon>
        <taxon>Arachnida</taxon>
        <taxon>Acari</taxon>
        <taxon>Acariformes</taxon>
        <taxon>Sarcoptiformes</taxon>
        <taxon>Oribatida</taxon>
        <taxon>Brachypylina</taxon>
        <taxon>Oppioidea</taxon>
        <taxon>Oppiidae</taxon>
        <taxon>Oppiella</taxon>
    </lineage>
</organism>
<dbReference type="OrthoDB" id="10523650at2759"/>
<keyword evidence="1" id="KW-0812">Transmembrane</keyword>
<dbReference type="EMBL" id="CAJPVJ010005580">
    <property type="protein sequence ID" value="CAG2169659.1"/>
    <property type="molecule type" value="Genomic_DNA"/>
</dbReference>
<dbReference type="AlphaFoldDB" id="A0A7R9M553"/>
<reference evidence="2" key="1">
    <citation type="submission" date="2020-11" db="EMBL/GenBank/DDBJ databases">
        <authorList>
            <person name="Tran Van P."/>
        </authorList>
    </citation>
    <scope>NUCLEOTIDE SEQUENCE</scope>
</reference>
<gene>
    <name evidence="2" type="ORF">ONB1V03_LOCUS9133</name>
</gene>
<dbReference type="EMBL" id="OC920405">
    <property type="protein sequence ID" value="CAD7652472.1"/>
    <property type="molecule type" value="Genomic_DNA"/>
</dbReference>
<keyword evidence="3" id="KW-1185">Reference proteome</keyword>
<keyword evidence="1" id="KW-0472">Membrane</keyword>
<dbReference type="Proteomes" id="UP000728032">
    <property type="component" value="Unassembled WGS sequence"/>
</dbReference>
<evidence type="ECO:0000256" key="1">
    <source>
        <dbReference type="SAM" id="Phobius"/>
    </source>
</evidence>
<sequence length="92" mass="10178">MSSQSPEQSPTTASPVNITERQLSAVKVVKYLFISSLIILIIGSIVLFGLSIDSIANISTNIDTIERYGVTELALKRTERLQQQSRLRNSNI</sequence>
<evidence type="ECO:0000313" key="3">
    <source>
        <dbReference type="Proteomes" id="UP000728032"/>
    </source>
</evidence>
<evidence type="ECO:0000313" key="2">
    <source>
        <dbReference type="EMBL" id="CAD7652472.1"/>
    </source>
</evidence>
<proteinExistence type="predicted"/>
<protein>
    <submittedName>
        <fullName evidence="2">Uncharacterized protein</fullName>
    </submittedName>
</protein>